<dbReference type="AlphaFoldDB" id="A0A5Q4ZM37"/>
<dbReference type="EMBL" id="LR699554">
    <property type="protein sequence ID" value="VVD33573.1"/>
    <property type="molecule type" value="Genomic_DNA"/>
</dbReference>
<sequence length="37" mass="4258">MDYWRVPARTLRADNLVCGLMREGWFETIRTGSIAAT</sequence>
<keyword evidence="2" id="KW-1185">Reference proteome</keyword>
<evidence type="ECO:0000313" key="1">
    <source>
        <dbReference type="EMBL" id="VVD33573.1"/>
    </source>
</evidence>
<evidence type="ECO:0000313" key="2">
    <source>
        <dbReference type="Proteomes" id="UP000325811"/>
    </source>
</evidence>
<accession>A0A5Q4ZM37</accession>
<protein>
    <submittedName>
        <fullName evidence="1">Uncharacterized protein</fullName>
    </submittedName>
</protein>
<name>A0A5Q4ZM37_9BURK</name>
<dbReference type="Proteomes" id="UP000325811">
    <property type="component" value="Chromosome II"/>
</dbReference>
<proteinExistence type="predicted"/>
<gene>
    <name evidence="1" type="ORF">PDMSB3_2289</name>
</gene>
<dbReference type="KEGG" id="pdio:PDMSB3_2289.1"/>
<reference evidence="1 2" key="1">
    <citation type="submission" date="2019-08" db="EMBL/GenBank/DDBJ databases">
        <authorList>
            <person name="Herpell B J."/>
        </authorList>
    </citation>
    <scope>NUCLEOTIDE SEQUENCE [LARGE SCALE GENOMIC DNA]</scope>
    <source>
        <strain evidence="2">Msb3</strain>
    </source>
</reference>
<organism evidence="1 2">
    <name type="scientific">Paraburkholderia dioscoreae</name>
    <dbReference type="NCBI Taxonomy" id="2604047"/>
    <lineage>
        <taxon>Bacteria</taxon>
        <taxon>Pseudomonadati</taxon>
        <taxon>Pseudomonadota</taxon>
        <taxon>Betaproteobacteria</taxon>
        <taxon>Burkholderiales</taxon>
        <taxon>Burkholderiaceae</taxon>
        <taxon>Paraburkholderia</taxon>
    </lineage>
</organism>